<evidence type="ECO:0000313" key="2">
    <source>
        <dbReference type="Proteomes" id="UP000014227"/>
    </source>
</evidence>
<gene>
    <name evidence="1" type="ORF">CCALI_01085</name>
</gene>
<dbReference type="EMBL" id="HF951689">
    <property type="protein sequence ID" value="CCW34907.1"/>
    <property type="molecule type" value="Genomic_DNA"/>
</dbReference>
<dbReference type="InParanoid" id="S0EYH3"/>
<reference evidence="2" key="1">
    <citation type="submission" date="2013-03" db="EMBL/GenBank/DDBJ databases">
        <title>Genome sequence of Chthonomonas calidirosea, the first sequenced genome from the Armatimonadetes phylum (formally candidate division OP10).</title>
        <authorList>
            <person name="Lee K.C.Y."/>
            <person name="Morgan X.C."/>
            <person name="Dunfield P.F."/>
            <person name="Tamas I."/>
            <person name="Houghton K.M."/>
            <person name="Vyssotski M."/>
            <person name="Ryan J.L.J."/>
            <person name="Lagutin K."/>
            <person name="McDonald I.R."/>
            <person name="Stott M.B."/>
        </authorList>
    </citation>
    <scope>NUCLEOTIDE SEQUENCE [LARGE SCALE GENOMIC DNA]</scope>
    <source>
        <strain evidence="2">DSM 23976 / ICMP 18418 / T49</strain>
    </source>
</reference>
<dbReference type="Proteomes" id="UP000014227">
    <property type="component" value="Chromosome I"/>
</dbReference>
<sequence>MNPKLSNKQLIAFKIGARAHKFLLEGCPLEGYDYLFACLQEAKTTDADLYALLCKELEKYEKRIAAITDQSEP</sequence>
<protein>
    <submittedName>
        <fullName evidence="1">Uncharacterized protein</fullName>
    </submittedName>
</protein>
<organism evidence="1 2">
    <name type="scientific">Chthonomonas calidirosea (strain DSM 23976 / ICMP 18418 / T49)</name>
    <dbReference type="NCBI Taxonomy" id="1303518"/>
    <lineage>
        <taxon>Bacteria</taxon>
        <taxon>Bacillati</taxon>
        <taxon>Armatimonadota</taxon>
        <taxon>Chthonomonadia</taxon>
        <taxon>Chthonomonadales</taxon>
        <taxon>Chthonomonadaceae</taxon>
        <taxon>Chthonomonas</taxon>
    </lineage>
</organism>
<name>S0EYH3_CHTCT</name>
<proteinExistence type="predicted"/>
<evidence type="ECO:0000313" key="1">
    <source>
        <dbReference type="EMBL" id="CCW34907.1"/>
    </source>
</evidence>
<accession>S0EYH3</accession>
<dbReference type="HOGENOM" id="CLU_2697936_0_0_0"/>
<dbReference type="KEGG" id="ccz:CCALI_01085"/>
<dbReference type="STRING" id="454171.CP488_00071"/>
<keyword evidence="2" id="KW-1185">Reference proteome</keyword>
<dbReference type="RefSeq" id="WP_016482455.1">
    <property type="nucleotide sequence ID" value="NC_021487.1"/>
</dbReference>
<dbReference type="PATRIC" id="fig|1303518.3.peg.1105"/>
<dbReference type="AlphaFoldDB" id="S0EYH3"/>